<dbReference type="EMBL" id="CP013118">
    <property type="protein sequence ID" value="ALO16846.1"/>
    <property type="molecule type" value="Genomic_DNA"/>
</dbReference>
<organism evidence="1 2">
    <name type="scientific">Salinivirga cyanobacteriivorans</name>
    <dbReference type="NCBI Taxonomy" id="1307839"/>
    <lineage>
        <taxon>Bacteria</taxon>
        <taxon>Pseudomonadati</taxon>
        <taxon>Bacteroidota</taxon>
        <taxon>Bacteroidia</taxon>
        <taxon>Bacteroidales</taxon>
        <taxon>Salinivirgaceae</taxon>
        <taxon>Salinivirga</taxon>
    </lineage>
</organism>
<evidence type="ECO:0000313" key="2">
    <source>
        <dbReference type="Proteomes" id="UP000064893"/>
    </source>
</evidence>
<sequence length="105" mass="12331">MNYRILLTSFLLIFIMLSCTVNREVHGDFDSSKQKSKTVLEGKDLYLFWNQLQVHNIENEVDVENYEKIVRRRFFDAAIYVGSLGIFSFYSVEIKVPEERGKSGR</sequence>
<gene>
    <name evidence="1" type="ORF">L21SP5_03232</name>
</gene>
<evidence type="ECO:0008006" key="3">
    <source>
        <dbReference type="Google" id="ProtNLM"/>
    </source>
</evidence>
<dbReference type="RefSeq" id="WP_057954194.1">
    <property type="nucleotide sequence ID" value="NZ_CP013118.1"/>
</dbReference>
<protein>
    <recommendedName>
        <fullName evidence="3">Lipoprotein</fullName>
    </recommendedName>
</protein>
<dbReference type="Proteomes" id="UP000064893">
    <property type="component" value="Chromosome"/>
</dbReference>
<evidence type="ECO:0000313" key="1">
    <source>
        <dbReference type="EMBL" id="ALO16846.1"/>
    </source>
</evidence>
<accession>A0A0S2I3E4</accession>
<dbReference type="KEGG" id="blq:L21SP5_03232"/>
<proteinExistence type="predicted"/>
<keyword evidence="2" id="KW-1185">Reference proteome</keyword>
<dbReference type="AlphaFoldDB" id="A0A0S2I3E4"/>
<reference evidence="1 2" key="1">
    <citation type="submission" date="2015-11" db="EMBL/GenBank/DDBJ databases">
        <title>Description and complete genome sequence of a novel strain predominating in hypersaline microbial mats and representing a new family of the Bacteriodetes phylum.</title>
        <authorList>
            <person name="Spring S."/>
            <person name="Bunk B."/>
            <person name="Sproer C."/>
            <person name="Klenk H.-P."/>
        </authorList>
    </citation>
    <scope>NUCLEOTIDE SEQUENCE [LARGE SCALE GENOMIC DNA]</scope>
    <source>
        <strain evidence="1 2">L21-Spi-D4</strain>
    </source>
</reference>
<dbReference type="PROSITE" id="PS51257">
    <property type="entry name" value="PROKAR_LIPOPROTEIN"/>
    <property type="match status" value="1"/>
</dbReference>
<name>A0A0S2I3E4_9BACT</name>
<dbReference type="STRING" id="1307839.L21SP5_03232"/>